<keyword evidence="3" id="KW-1185">Reference proteome</keyword>
<keyword evidence="1" id="KW-0472">Membrane</keyword>
<comment type="caution">
    <text evidence="2">The sequence shown here is derived from an EMBL/GenBank/DDBJ whole genome shotgun (WGS) entry which is preliminary data.</text>
</comment>
<proteinExistence type="predicted"/>
<evidence type="ECO:0000313" key="2">
    <source>
        <dbReference type="EMBL" id="NBG66167.1"/>
    </source>
</evidence>
<name>A0A6N9NM15_9FLAO</name>
<sequence>MNTKKVIFRISSIVFLSYCILVFSENQLEIEVRIDPKSTESINIKRRFLSLREIDPKLHLENKSQGFNFSADQNGFINPSGKHKDSDIDIVFLGGSTTECLKVDENLRFPYLTGKILGQKSKLKINTFNASRAGNNSLNSYVKLLNVVVPMRPDYAVVMHNINDLVHLIYTESYWSTSNKYRLMVSSFDSTSYYNHDISSFYKNEYYFPNTIKAIKEVKSSIFKKRAHDNEWINTNDVSNMGDTNQIYADFTSALEIFVHTCIAWDIKPILMTQQNRALTQEDAKHLKNKLAKRGLSLSDFNNIYKRANTIIRNVAQQNKIDLIDLDQKIPKTAKYMKDFVHFNNEGSQLAANIISDALLLKINTTRLLQAK</sequence>
<dbReference type="EMBL" id="WWNE01000006">
    <property type="protein sequence ID" value="NBG66167.1"/>
    <property type="molecule type" value="Genomic_DNA"/>
</dbReference>
<protein>
    <recommendedName>
        <fullName evidence="4">SGNH hydrolase-type esterase domain-containing protein</fullName>
    </recommendedName>
</protein>
<dbReference type="InterPro" id="IPR036514">
    <property type="entry name" value="SGNH_hydro_sf"/>
</dbReference>
<dbReference type="RefSeq" id="WP_160633109.1">
    <property type="nucleotide sequence ID" value="NZ_WWNE01000006.1"/>
</dbReference>
<dbReference type="GO" id="GO:0016788">
    <property type="term" value="F:hydrolase activity, acting on ester bonds"/>
    <property type="evidence" value="ECO:0007669"/>
    <property type="project" value="UniProtKB-ARBA"/>
</dbReference>
<keyword evidence="1" id="KW-1133">Transmembrane helix</keyword>
<gene>
    <name evidence="2" type="ORF">GQN54_08545</name>
</gene>
<accession>A0A6N9NM15</accession>
<feature type="transmembrane region" description="Helical" evidence="1">
    <location>
        <begin position="6"/>
        <end position="23"/>
    </location>
</feature>
<dbReference type="SUPFAM" id="SSF52266">
    <property type="entry name" value="SGNH hydrolase"/>
    <property type="match status" value="1"/>
</dbReference>
<evidence type="ECO:0008006" key="4">
    <source>
        <dbReference type="Google" id="ProtNLM"/>
    </source>
</evidence>
<organism evidence="2 3">
    <name type="scientific">Acidiluteibacter ferrifornacis</name>
    <dbReference type="NCBI Taxonomy" id="2692424"/>
    <lineage>
        <taxon>Bacteria</taxon>
        <taxon>Pseudomonadati</taxon>
        <taxon>Bacteroidota</taxon>
        <taxon>Flavobacteriia</taxon>
        <taxon>Flavobacteriales</taxon>
        <taxon>Cryomorphaceae</taxon>
        <taxon>Acidiluteibacter</taxon>
    </lineage>
</organism>
<evidence type="ECO:0000313" key="3">
    <source>
        <dbReference type="Proteomes" id="UP000470771"/>
    </source>
</evidence>
<reference evidence="2 3" key="1">
    <citation type="submission" date="2019-12" db="EMBL/GenBank/DDBJ databases">
        <authorList>
            <person name="Zhao J."/>
        </authorList>
    </citation>
    <scope>NUCLEOTIDE SEQUENCE [LARGE SCALE GENOMIC DNA]</scope>
    <source>
        <strain evidence="2 3">S-15</strain>
    </source>
</reference>
<keyword evidence="1" id="KW-0812">Transmembrane</keyword>
<dbReference type="Gene3D" id="3.40.50.1110">
    <property type="entry name" value="SGNH hydrolase"/>
    <property type="match status" value="2"/>
</dbReference>
<dbReference type="AlphaFoldDB" id="A0A6N9NM15"/>
<dbReference type="Proteomes" id="UP000470771">
    <property type="component" value="Unassembled WGS sequence"/>
</dbReference>
<evidence type="ECO:0000256" key="1">
    <source>
        <dbReference type="SAM" id="Phobius"/>
    </source>
</evidence>